<dbReference type="Proteomes" id="UP001066276">
    <property type="component" value="Chromosome 3_2"/>
</dbReference>
<organism evidence="2 3">
    <name type="scientific">Pleurodeles waltl</name>
    <name type="common">Iberian ribbed newt</name>
    <dbReference type="NCBI Taxonomy" id="8319"/>
    <lineage>
        <taxon>Eukaryota</taxon>
        <taxon>Metazoa</taxon>
        <taxon>Chordata</taxon>
        <taxon>Craniata</taxon>
        <taxon>Vertebrata</taxon>
        <taxon>Euteleostomi</taxon>
        <taxon>Amphibia</taxon>
        <taxon>Batrachia</taxon>
        <taxon>Caudata</taxon>
        <taxon>Salamandroidea</taxon>
        <taxon>Salamandridae</taxon>
        <taxon>Pleurodelinae</taxon>
        <taxon>Pleurodeles</taxon>
    </lineage>
</organism>
<feature type="compositionally biased region" description="Basic and acidic residues" evidence="1">
    <location>
        <begin position="90"/>
        <end position="100"/>
    </location>
</feature>
<evidence type="ECO:0000313" key="3">
    <source>
        <dbReference type="Proteomes" id="UP001066276"/>
    </source>
</evidence>
<protein>
    <submittedName>
        <fullName evidence="2">Uncharacterized protein</fullName>
    </submittedName>
</protein>
<reference evidence="2" key="1">
    <citation type="journal article" date="2022" name="bioRxiv">
        <title>Sequencing and chromosome-scale assembly of the giantPleurodeles waltlgenome.</title>
        <authorList>
            <person name="Brown T."/>
            <person name="Elewa A."/>
            <person name="Iarovenko S."/>
            <person name="Subramanian E."/>
            <person name="Araus A.J."/>
            <person name="Petzold A."/>
            <person name="Susuki M."/>
            <person name="Suzuki K.-i.T."/>
            <person name="Hayashi T."/>
            <person name="Toyoda A."/>
            <person name="Oliveira C."/>
            <person name="Osipova E."/>
            <person name="Leigh N.D."/>
            <person name="Simon A."/>
            <person name="Yun M.H."/>
        </authorList>
    </citation>
    <scope>NUCLEOTIDE SEQUENCE</scope>
    <source>
        <strain evidence="2">20211129_DDA</strain>
        <tissue evidence="2">Liver</tissue>
    </source>
</reference>
<dbReference type="AlphaFoldDB" id="A0AAV7U048"/>
<feature type="region of interest" description="Disordered" evidence="1">
    <location>
        <begin position="67"/>
        <end position="116"/>
    </location>
</feature>
<sequence>MDAPPGLTVSALAQCVAMHAQCTHVGKLAIPPVGRSEQTGTCSLQCAAGCRLRQRYSEAAHYEGPRDQATCEQFQGKRQRQRGGPLRPRLKVEGDDERVHPTAGYQAQPRQVHESTASARLQLVHRDTGGLYCAEAERADGSLFQTGAGQALSASPH</sequence>
<gene>
    <name evidence="2" type="ORF">NDU88_006671</name>
</gene>
<proteinExistence type="predicted"/>
<accession>A0AAV7U048</accession>
<evidence type="ECO:0000313" key="2">
    <source>
        <dbReference type="EMBL" id="KAJ1181464.1"/>
    </source>
</evidence>
<evidence type="ECO:0000256" key="1">
    <source>
        <dbReference type="SAM" id="MobiDB-lite"/>
    </source>
</evidence>
<keyword evidence="3" id="KW-1185">Reference proteome</keyword>
<dbReference type="EMBL" id="JANPWB010000006">
    <property type="protein sequence ID" value="KAJ1181464.1"/>
    <property type="molecule type" value="Genomic_DNA"/>
</dbReference>
<name>A0AAV7U048_PLEWA</name>
<comment type="caution">
    <text evidence="2">The sequence shown here is derived from an EMBL/GenBank/DDBJ whole genome shotgun (WGS) entry which is preliminary data.</text>
</comment>